<evidence type="ECO:0000256" key="1">
    <source>
        <dbReference type="ARBA" id="ARBA00022649"/>
    </source>
</evidence>
<protein>
    <recommendedName>
        <fullName evidence="5">Ribonuclease VapC</fullName>
        <shortName evidence="5">RNase VapC</shortName>
        <ecNumber evidence="5">3.1.-.-</ecNumber>
    </recommendedName>
    <alternativeName>
        <fullName evidence="5">Toxin VapC</fullName>
    </alternativeName>
</protein>
<dbReference type="InterPro" id="IPR022907">
    <property type="entry name" value="VapC_family"/>
</dbReference>
<dbReference type="HAMAP" id="MF_00265">
    <property type="entry name" value="VapC_Nob1"/>
    <property type="match status" value="1"/>
</dbReference>
<dbReference type="Pfam" id="PF01850">
    <property type="entry name" value="PIN"/>
    <property type="match status" value="1"/>
</dbReference>
<dbReference type="InterPro" id="IPR029060">
    <property type="entry name" value="PIN-like_dom_sf"/>
</dbReference>
<keyword evidence="1 5" id="KW-1277">Toxin-antitoxin system</keyword>
<dbReference type="Proteomes" id="UP000321827">
    <property type="component" value="Unassembled WGS sequence"/>
</dbReference>
<evidence type="ECO:0000259" key="6">
    <source>
        <dbReference type="Pfam" id="PF01850"/>
    </source>
</evidence>
<reference evidence="7 8" key="1">
    <citation type="submission" date="2019-07" db="EMBL/GenBank/DDBJ databases">
        <title>Whole genome shotgun sequence of Oceanithermus desulfurans NBRC 100063.</title>
        <authorList>
            <person name="Hosoyama A."/>
            <person name="Uohara A."/>
            <person name="Ohji S."/>
            <person name="Ichikawa N."/>
        </authorList>
    </citation>
    <scope>NUCLEOTIDE SEQUENCE [LARGE SCALE GENOMIC DNA]</scope>
    <source>
        <strain evidence="7 8">NBRC 100063</strain>
    </source>
</reference>
<feature type="domain" description="PIN" evidence="6">
    <location>
        <begin position="6"/>
        <end position="129"/>
    </location>
</feature>
<feature type="binding site" evidence="5">
    <location>
        <position position="7"/>
    </location>
    <ligand>
        <name>Mg(2+)</name>
        <dbReference type="ChEBI" id="CHEBI:18420"/>
    </ligand>
</feature>
<comment type="caution">
    <text evidence="7">The sequence shown here is derived from an EMBL/GenBank/DDBJ whole genome shotgun (WGS) entry which is preliminary data.</text>
</comment>
<feature type="binding site" evidence="5">
    <location>
        <position position="103"/>
    </location>
    <ligand>
        <name>Mg(2+)</name>
        <dbReference type="ChEBI" id="CHEBI:18420"/>
    </ligand>
</feature>
<dbReference type="RefSeq" id="WP_147145524.1">
    <property type="nucleotide sequence ID" value="NZ_BJXN01000003.1"/>
</dbReference>
<dbReference type="EC" id="3.1.-.-" evidence="5"/>
<name>A0A511RHG3_9DEIN</name>
<evidence type="ECO:0000256" key="5">
    <source>
        <dbReference type="HAMAP-Rule" id="MF_00265"/>
    </source>
</evidence>
<dbReference type="AlphaFoldDB" id="A0A511RHG3"/>
<dbReference type="Gene3D" id="3.40.50.1010">
    <property type="entry name" value="5'-nuclease"/>
    <property type="match status" value="1"/>
</dbReference>
<evidence type="ECO:0000313" key="7">
    <source>
        <dbReference type="EMBL" id="GEM89080.1"/>
    </source>
</evidence>
<dbReference type="GO" id="GO:0004540">
    <property type="term" value="F:RNA nuclease activity"/>
    <property type="evidence" value="ECO:0007669"/>
    <property type="project" value="InterPro"/>
</dbReference>
<dbReference type="OrthoDB" id="9789052at2"/>
<comment type="function">
    <text evidence="5">Toxic component of a toxin-antitoxin (TA) system. An RNase.</text>
</comment>
<dbReference type="GO" id="GO:0090729">
    <property type="term" value="F:toxin activity"/>
    <property type="evidence" value="ECO:0007669"/>
    <property type="project" value="UniProtKB-KW"/>
</dbReference>
<evidence type="ECO:0000256" key="4">
    <source>
        <dbReference type="ARBA" id="ARBA00022801"/>
    </source>
</evidence>
<keyword evidence="2 5" id="KW-0540">Nuclease</keyword>
<keyword evidence="5" id="KW-0800">Toxin</keyword>
<comment type="cofactor">
    <cofactor evidence="5">
        <name>Mg(2+)</name>
        <dbReference type="ChEBI" id="CHEBI:18420"/>
    </cofactor>
</comment>
<dbReference type="SUPFAM" id="SSF88723">
    <property type="entry name" value="PIN domain-like"/>
    <property type="match status" value="1"/>
</dbReference>
<evidence type="ECO:0000256" key="2">
    <source>
        <dbReference type="ARBA" id="ARBA00022722"/>
    </source>
</evidence>
<sequence length="135" mass="14938">MDTLIADANVLLRLITRTPPPMYEAARRFLEKAEEDGTRVEVHPVHAAEVVYVLESDLYGLTPETAAGELLTLLDARVFAPIDEPVLLRALTEYPDSGLDFPDVFLLAWAREHGLQALSFDRKLARAGKDVIVPG</sequence>
<dbReference type="GO" id="GO:0016787">
    <property type="term" value="F:hydrolase activity"/>
    <property type="evidence" value="ECO:0007669"/>
    <property type="project" value="UniProtKB-KW"/>
</dbReference>
<evidence type="ECO:0000313" key="8">
    <source>
        <dbReference type="Proteomes" id="UP000321827"/>
    </source>
</evidence>
<keyword evidence="5" id="KW-0460">Magnesium</keyword>
<organism evidence="7 8">
    <name type="scientific">Oceanithermus desulfurans NBRC 100063</name>
    <dbReference type="NCBI Taxonomy" id="1227550"/>
    <lineage>
        <taxon>Bacteria</taxon>
        <taxon>Thermotogati</taxon>
        <taxon>Deinococcota</taxon>
        <taxon>Deinococci</taxon>
        <taxon>Thermales</taxon>
        <taxon>Thermaceae</taxon>
        <taxon>Oceanithermus</taxon>
    </lineage>
</organism>
<gene>
    <name evidence="5" type="primary">vapC</name>
    <name evidence="7" type="ORF">ODE01S_05140</name>
</gene>
<dbReference type="InterPro" id="IPR002716">
    <property type="entry name" value="PIN_dom"/>
</dbReference>
<dbReference type="EMBL" id="BJXN01000003">
    <property type="protein sequence ID" value="GEM89080.1"/>
    <property type="molecule type" value="Genomic_DNA"/>
</dbReference>
<keyword evidence="3 5" id="KW-0479">Metal-binding</keyword>
<accession>A0A511RHG3</accession>
<proteinExistence type="inferred from homology"/>
<comment type="similarity">
    <text evidence="5">Belongs to the PINc/VapC protein family.</text>
</comment>
<dbReference type="GO" id="GO:0000287">
    <property type="term" value="F:magnesium ion binding"/>
    <property type="evidence" value="ECO:0007669"/>
    <property type="project" value="UniProtKB-UniRule"/>
</dbReference>
<evidence type="ECO:0000256" key="3">
    <source>
        <dbReference type="ARBA" id="ARBA00022723"/>
    </source>
</evidence>
<keyword evidence="4 5" id="KW-0378">Hydrolase</keyword>